<protein>
    <submittedName>
        <fullName evidence="2">Uncharacterized protein</fullName>
    </submittedName>
</protein>
<keyword evidence="1" id="KW-1133">Transmembrane helix</keyword>
<accession>A0A081RZA5</accession>
<organism evidence="2 3">
    <name type="scientific">Photorhabdus temperata subsp. temperata Meg1</name>
    <dbReference type="NCBI Taxonomy" id="1393735"/>
    <lineage>
        <taxon>Bacteria</taxon>
        <taxon>Pseudomonadati</taxon>
        <taxon>Pseudomonadota</taxon>
        <taxon>Gammaproteobacteria</taxon>
        <taxon>Enterobacterales</taxon>
        <taxon>Morganellaceae</taxon>
        <taxon>Photorhabdus</taxon>
    </lineage>
</organism>
<dbReference type="RefSeq" id="WP_023045210.1">
    <property type="nucleotide sequence ID" value="NZ_CAWLUD010000019.1"/>
</dbReference>
<feature type="transmembrane region" description="Helical" evidence="1">
    <location>
        <begin position="27"/>
        <end position="46"/>
    </location>
</feature>
<comment type="caution">
    <text evidence="2">The sequence shown here is derived from an EMBL/GenBank/DDBJ whole genome shotgun (WGS) entry which is preliminary data.</text>
</comment>
<proteinExistence type="predicted"/>
<dbReference type="Proteomes" id="UP000028002">
    <property type="component" value="Unassembled WGS sequence"/>
</dbReference>
<evidence type="ECO:0000313" key="3">
    <source>
        <dbReference type="Proteomes" id="UP000028002"/>
    </source>
</evidence>
<keyword evidence="1" id="KW-0472">Membrane</keyword>
<evidence type="ECO:0000256" key="1">
    <source>
        <dbReference type="SAM" id="Phobius"/>
    </source>
</evidence>
<gene>
    <name evidence="2" type="ORF">MEG1DRAFT_01288</name>
</gene>
<name>A0A081RZA5_PHOTE</name>
<sequence>MVNDFKKQSNPFSTGGGGVNFETRVQAVFLIALLASLYVPCLSATMKANKIKFQGKYDSIHTDDFILYASDDYGNESKLFAQIKHEITISDSSS</sequence>
<keyword evidence="1" id="KW-0812">Transmembrane</keyword>
<dbReference type="EMBL" id="JGVH01000019">
    <property type="protein sequence ID" value="KER04008.1"/>
    <property type="molecule type" value="Genomic_DNA"/>
</dbReference>
<evidence type="ECO:0000313" key="2">
    <source>
        <dbReference type="EMBL" id="KER04008.1"/>
    </source>
</evidence>
<reference evidence="2 3" key="1">
    <citation type="submission" date="2014-03" db="EMBL/GenBank/DDBJ databases">
        <title>Draft Genome of Photorhabdus temperata Meg1.</title>
        <authorList>
            <person name="Hurst S.G.IV."/>
            <person name="Morris K."/>
            <person name="Thomas K."/>
            <person name="Tisa L.S."/>
        </authorList>
    </citation>
    <scope>NUCLEOTIDE SEQUENCE [LARGE SCALE GENOMIC DNA]</scope>
    <source>
        <strain evidence="2 3">Meg1</strain>
    </source>
</reference>
<dbReference type="AlphaFoldDB" id="A0A081RZA5"/>